<dbReference type="PROSITE" id="PS51063">
    <property type="entry name" value="HTH_CRP_2"/>
    <property type="match status" value="1"/>
</dbReference>
<protein>
    <recommendedName>
        <fullName evidence="8">Crp/Fnr family transcriptional regulator</fullName>
    </recommendedName>
</protein>
<dbReference type="Pfam" id="PF00027">
    <property type="entry name" value="cNMP_binding"/>
    <property type="match status" value="1"/>
</dbReference>
<keyword evidence="1" id="KW-0805">Transcription regulation</keyword>
<dbReference type="GO" id="GO:0003700">
    <property type="term" value="F:DNA-binding transcription factor activity"/>
    <property type="evidence" value="ECO:0007669"/>
    <property type="project" value="TreeGrafter"/>
</dbReference>
<dbReference type="GO" id="GO:0003677">
    <property type="term" value="F:DNA binding"/>
    <property type="evidence" value="ECO:0007669"/>
    <property type="project" value="UniProtKB-KW"/>
</dbReference>
<sequence>MKHPARASTFSSIFQCPLCSSIPADERTDFLQDLRYSVRRYGKGDLLVTQGAVYEMLYIVVEGEVETVMSDEKGEFVKVELISAPNPLATGFLFATDNLSPVTAQAKTNCVVLLIPKENVLFLMGKYPDFMKAFLTYISNKVAFLSEKLRLSTLRTIRAKLGYYLLKESKGEPVFHLRISKEELSRLFGVSRPALVNVMMQMASEGLIGVEQRKITIRDRIALQRLF</sequence>
<dbReference type="InterPro" id="IPR050397">
    <property type="entry name" value="Env_Response_Regulators"/>
</dbReference>
<organism evidence="6 7">
    <name type="scientific">Petrimonas mucosa</name>
    <dbReference type="NCBI Taxonomy" id="1642646"/>
    <lineage>
        <taxon>Bacteria</taxon>
        <taxon>Pseudomonadati</taxon>
        <taxon>Bacteroidota</taxon>
        <taxon>Bacteroidia</taxon>
        <taxon>Bacteroidales</taxon>
        <taxon>Dysgonomonadaceae</taxon>
        <taxon>Petrimonas</taxon>
    </lineage>
</organism>
<dbReference type="InterPro" id="IPR036390">
    <property type="entry name" value="WH_DNA-bd_sf"/>
</dbReference>
<reference evidence="6 7" key="1">
    <citation type="submission" date="2016-08" db="EMBL/GenBank/DDBJ databases">
        <authorList>
            <person name="Seilhamer J.J."/>
        </authorList>
    </citation>
    <scope>NUCLEOTIDE SEQUENCE [LARGE SCALE GENOMIC DNA]</scope>
    <source>
        <strain evidence="6">ING2-E5A</strain>
    </source>
</reference>
<evidence type="ECO:0000259" key="5">
    <source>
        <dbReference type="PROSITE" id="PS51063"/>
    </source>
</evidence>
<dbReference type="SUPFAM" id="SSF51206">
    <property type="entry name" value="cAMP-binding domain-like"/>
    <property type="match status" value="1"/>
</dbReference>
<feature type="domain" description="HTH crp-type" evidence="5">
    <location>
        <begin position="155"/>
        <end position="221"/>
    </location>
</feature>
<dbReference type="Gene3D" id="2.60.120.10">
    <property type="entry name" value="Jelly Rolls"/>
    <property type="match status" value="1"/>
</dbReference>
<dbReference type="SMART" id="SM00100">
    <property type="entry name" value="cNMP"/>
    <property type="match status" value="1"/>
</dbReference>
<evidence type="ECO:0000256" key="2">
    <source>
        <dbReference type="ARBA" id="ARBA00023125"/>
    </source>
</evidence>
<dbReference type="CDD" id="cd00038">
    <property type="entry name" value="CAP_ED"/>
    <property type="match status" value="1"/>
</dbReference>
<keyword evidence="2" id="KW-0238">DNA-binding</keyword>
<dbReference type="PANTHER" id="PTHR24567:SF58">
    <property type="entry name" value="CYCLIC AMP-BINDING REGULATORY PROTEIN"/>
    <property type="match status" value="1"/>
</dbReference>
<dbReference type="PROSITE" id="PS50042">
    <property type="entry name" value="CNMP_BINDING_3"/>
    <property type="match status" value="1"/>
</dbReference>
<evidence type="ECO:0000256" key="1">
    <source>
        <dbReference type="ARBA" id="ARBA00023015"/>
    </source>
</evidence>
<keyword evidence="3" id="KW-0804">Transcription</keyword>
<dbReference type="KEGG" id="pmuc:ING2E5A_1282"/>
<evidence type="ECO:0000313" key="6">
    <source>
        <dbReference type="EMBL" id="SCM57316.1"/>
    </source>
</evidence>
<dbReference type="InterPro" id="IPR000595">
    <property type="entry name" value="cNMP-bd_dom"/>
</dbReference>
<proteinExistence type="predicted"/>
<dbReference type="STRING" id="1642646.ING2E5A_1282"/>
<dbReference type="EMBL" id="LT608328">
    <property type="protein sequence ID" value="SCM57316.1"/>
    <property type="molecule type" value="Genomic_DNA"/>
</dbReference>
<dbReference type="GO" id="GO:0005829">
    <property type="term" value="C:cytosol"/>
    <property type="evidence" value="ECO:0007669"/>
    <property type="project" value="TreeGrafter"/>
</dbReference>
<dbReference type="PANTHER" id="PTHR24567">
    <property type="entry name" value="CRP FAMILY TRANSCRIPTIONAL REGULATORY PROTEIN"/>
    <property type="match status" value="1"/>
</dbReference>
<evidence type="ECO:0008006" key="8">
    <source>
        <dbReference type="Google" id="ProtNLM"/>
    </source>
</evidence>
<name>A0A1G4G6E0_9BACT</name>
<evidence type="ECO:0000313" key="7">
    <source>
        <dbReference type="Proteomes" id="UP000178485"/>
    </source>
</evidence>
<dbReference type="RefSeq" id="WP_071136651.1">
    <property type="nucleotide sequence ID" value="NZ_DUQN01000029.1"/>
</dbReference>
<dbReference type="InterPro" id="IPR018490">
    <property type="entry name" value="cNMP-bd_dom_sf"/>
</dbReference>
<accession>A0A1G4G6E0</accession>
<feature type="domain" description="Cyclic nucleotide-binding" evidence="4">
    <location>
        <begin position="18"/>
        <end position="141"/>
    </location>
</feature>
<dbReference type="Proteomes" id="UP000178485">
    <property type="component" value="Chromosome i"/>
</dbReference>
<gene>
    <name evidence="6" type="ORF">ING2E5A_1282</name>
</gene>
<dbReference type="InterPro" id="IPR014710">
    <property type="entry name" value="RmlC-like_jellyroll"/>
</dbReference>
<keyword evidence="7" id="KW-1185">Reference proteome</keyword>
<dbReference type="SUPFAM" id="SSF46785">
    <property type="entry name" value="Winged helix' DNA-binding domain"/>
    <property type="match status" value="1"/>
</dbReference>
<dbReference type="AlphaFoldDB" id="A0A1G4G6E0"/>
<evidence type="ECO:0000256" key="3">
    <source>
        <dbReference type="ARBA" id="ARBA00023163"/>
    </source>
</evidence>
<evidence type="ECO:0000259" key="4">
    <source>
        <dbReference type="PROSITE" id="PS50042"/>
    </source>
</evidence>
<dbReference type="SMART" id="SM00419">
    <property type="entry name" value="HTH_CRP"/>
    <property type="match status" value="1"/>
</dbReference>
<dbReference type="Pfam" id="PF13545">
    <property type="entry name" value="HTH_Crp_2"/>
    <property type="match status" value="1"/>
</dbReference>
<dbReference type="InterPro" id="IPR012318">
    <property type="entry name" value="HTH_CRP"/>
</dbReference>